<name>A0A6A7Y1F6_9HYPH</name>
<feature type="domain" description="Rieske" evidence="6">
    <location>
        <begin position="14"/>
        <end position="119"/>
    </location>
</feature>
<dbReference type="PANTHER" id="PTHR21266">
    <property type="entry name" value="IRON-SULFUR DOMAIN CONTAINING PROTEIN"/>
    <property type="match status" value="1"/>
</dbReference>
<dbReference type="InterPro" id="IPR036922">
    <property type="entry name" value="Rieske_2Fe-2S_sf"/>
</dbReference>
<keyword evidence="7" id="KW-0223">Dioxygenase</keyword>
<dbReference type="SUPFAM" id="SSF50022">
    <property type="entry name" value="ISP domain"/>
    <property type="match status" value="1"/>
</dbReference>
<protein>
    <submittedName>
        <fullName evidence="7">Aromatic ring-hydroxylating dioxygenase subunit alpha</fullName>
    </submittedName>
</protein>
<dbReference type="GO" id="GO:0046872">
    <property type="term" value="F:metal ion binding"/>
    <property type="evidence" value="ECO:0007669"/>
    <property type="project" value="UniProtKB-KW"/>
</dbReference>
<organism evidence="7 8">
    <name type="scientific">Segnochrobactrum spirostomi</name>
    <dbReference type="NCBI Taxonomy" id="2608987"/>
    <lineage>
        <taxon>Bacteria</taxon>
        <taxon>Pseudomonadati</taxon>
        <taxon>Pseudomonadota</taxon>
        <taxon>Alphaproteobacteria</taxon>
        <taxon>Hyphomicrobiales</taxon>
        <taxon>Segnochrobactraceae</taxon>
        <taxon>Segnochrobactrum</taxon>
    </lineage>
</organism>
<evidence type="ECO:0000256" key="3">
    <source>
        <dbReference type="ARBA" id="ARBA00023002"/>
    </source>
</evidence>
<evidence type="ECO:0000259" key="6">
    <source>
        <dbReference type="PROSITE" id="PS51296"/>
    </source>
</evidence>
<keyword evidence="8" id="KW-1185">Reference proteome</keyword>
<gene>
    <name evidence="7" type="ORF">F0357_06035</name>
</gene>
<accession>A0A6A7Y1F6</accession>
<comment type="caution">
    <text evidence="7">The sequence shown here is derived from an EMBL/GenBank/DDBJ whole genome shotgun (WGS) entry which is preliminary data.</text>
</comment>
<proteinExistence type="predicted"/>
<dbReference type="GO" id="GO:0051537">
    <property type="term" value="F:2 iron, 2 sulfur cluster binding"/>
    <property type="evidence" value="ECO:0007669"/>
    <property type="project" value="UniProtKB-KW"/>
</dbReference>
<dbReference type="Gene3D" id="3.90.380.10">
    <property type="entry name" value="Naphthalene 1,2-dioxygenase Alpha Subunit, Chain A, domain 1"/>
    <property type="match status" value="1"/>
</dbReference>
<dbReference type="SUPFAM" id="SSF55961">
    <property type="entry name" value="Bet v1-like"/>
    <property type="match status" value="1"/>
</dbReference>
<sequence length="351" mass="39457">MQGLTATLIRGLWYVAVPGDAVKPGAMLPKTLLGEPVLIGRGNDGRVFALRNLCPHRGIPLHYGTFDGEAVACSYHGWKFGRDGGCVEIPSLREDQPVDLPKIRCGAYPCVERQGLIWIYFAKDGEAPSGSEAEPPRLPVFGHDVAPALKIVLPFPCSTDHAAFGLMDPTHAAFVHTSWWFKKDPTKLRPKEKAFEPSELGWRMVRHALPPQNIAYKVLGQNVSTEISYRLPGLRIEEIRGDRHAVVGLTAITPVDAENTEVHQFFWVSTGWAKPLRPLLEHLMTVFLDQDRVVVVRQREGLEAKPKLMLINDADTQARWWMRVKDEWLEAQAEGRPFANPLKPMVLRWRS</sequence>
<reference evidence="7 8" key="1">
    <citation type="submission" date="2019-09" db="EMBL/GenBank/DDBJ databases">
        <title>Segnochrobactrum spirostomi gen. nov., sp. nov., isolated from the ciliate Spirostomum cf. yagiui and description of a novel family, Segnochrobactraceae fam. nov. within the order Rhizobiales of the class Alphaproteobacteria.</title>
        <authorList>
            <person name="Akter S."/>
            <person name="Shazib S.U.A."/>
            <person name="Shin M.K."/>
        </authorList>
    </citation>
    <scope>NUCLEOTIDE SEQUENCE [LARGE SCALE GENOMIC DNA]</scope>
    <source>
        <strain evidence="7 8">Sp-1</strain>
    </source>
</reference>
<dbReference type="InterPro" id="IPR044043">
    <property type="entry name" value="VanA_C_cat"/>
</dbReference>
<dbReference type="Gene3D" id="2.102.10.10">
    <property type="entry name" value="Rieske [2Fe-2S] iron-sulphur domain"/>
    <property type="match status" value="1"/>
</dbReference>
<dbReference type="Pfam" id="PF00355">
    <property type="entry name" value="Rieske"/>
    <property type="match status" value="1"/>
</dbReference>
<dbReference type="InterPro" id="IPR050584">
    <property type="entry name" value="Cholesterol_7-desaturase"/>
</dbReference>
<dbReference type="RefSeq" id="WP_153479520.1">
    <property type="nucleotide sequence ID" value="NZ_VWNA01000001.1"/>
</dbReference>
<evidence type="ECO:0000256" key="1">
    <source>
        <dbReference type="ARBA" id="ARBA00022714"/>
    </source>
</evidence>
<evidence type="ECO:0000313" key="7">
    <source>
        <dbReference type="EMBL" id="MQT12228.1"/>
    </source>
</evidence>
<dbReference type="EMBL" id="VWNA01000001">
    <property type="protein sequence ID" value="MQT12228.1"/>
    <property type="molecule type" value="Genomic_DNA"/>
</dbReference>
<dbReference type="InterPro" id="IPR017941">
    <property type="entry name" value="Rieske_2Fe-2S"/>
</dbReference>
<dbReference type="AlphaFoldDB" id="A0A6A7Y1F6"/>
<keyword evidence="2" id="KW-0479">Metal-binding</keyword>
<dbReference type="PANTHER" id="PTHR21266:SF60">
    <property type="entry name" value="3-KETOSTEROID-9-ALPHA-MONOOXYGENASE, OXYGENASE COMPONENT"/>
    <property type="match status" value="1"/>
</dbReference>
<evidence type="ECO:0000256" key="2">
    <source>
        <dbReference type="ARBA" id="ARBA00022723"/>
    </source>
</evidence>
<keyword evidence="1" id="KW-0001">2Fe-2S</keyword>
<keyword evidence="3" id="KW-0560">Oxidoreductase</keyword>
<dbReference type="Pfam" id="PF19112">
    <property type="entry name" value="VanA_C"/>
    <property type="match status" value="1"/>
</dbReference>
<dbReference type="Proteomes" id="UP000332515">
    <property type="component" value="Unassembled WGS sequence"/>
</dbReference>
<evidence type="ECO:0000256" key="5">
    <source>
        <dbReference type="ARBA" id="ARBA00023014"/>
    </source>
</evidence>
<dbReference type="CDD" id="cd03469">
    <property type="entry name" value="Rieske_RO_Alpha_N"/>
    <property type="match status" value="1"/>
</dbReference>
<keyword evidence="4" id="KW-0408">Iron</keyword>
<evidence type="ECO:0000256" key="4">
    <source>
        <dbReference type="ARBA" id="ARBA00023004"/>
    </source>
</evidence>
<dbReference type="PROSITE" id="PS51296">
    <property type="entry name" value="RIESKE"/>
    <property type="match status" value="1"/>
</dbReference>
<evidence type="ECO:0000313" key="8">
    <source>
        <dbReference type="Proteomes" id="UP000332515"/>
    </source>
</evidence>
<keyword evidence="5" id="KW-0411">Iron-sulfur</keyword>
<dbReference type="GO" id="GO:0051213">
    <property type="term" value="F:dioxygenase activity"/>
    <property type="evidence" value="ECO:0007669"/>
    <property type="project" value="UniProtKB-KW"/>
</dbReference>